<name>A0A016W7T0_9BILA</name>
<proteinExistence type="predicted"/>
<evidence type="ECO:0000313" key="3">
    <source>
        <dbReference type="Proteomes" id="UP000024635"/>
    </source>
</evidence>
<accession>A0A016W7T0</accession>
<protein>
    <submittedName>
        <fullName evidence="2">Uncharacterized protein</fullName>
    </submittedName>
</protein>
<feature type="region of interest" description="Disordered" evidence="1">
    <location>
        <begin position="15"/>
        <end position="41"/>
    </location>
</feature>
<reference evidence="3" key="1">
    <citation type="journal article" date="2015" name="Nat. Genet.">
        <title>The genome and transcriptome of the zoonotic hookworm Ancylostoma ceylanicum identify infection-specific gene families.</title>
        <authorList>
            <person name="Schwarz E.M."/>
            <person name="Hu Y."/>
            <person name="Antoshechkin I."/>
            <person name="Miller M.M."/>
            <person name="Sternberg P.W."/>
            <person name="Aroian R.V."/>
        </authorList>
    </citation>
    <scope>NUCLEOTIDE SEQUENCE</scope>
    <source>
        <strain evidence="3">HY135</strain>
    </source>
</reference>
<dbReference type="EMBL" id="JARK01000604">
    <property type="protein sequence ID" value="EYC35670.1"/>
    <property type="molecule type" value="Genomic_DNA"/>
</dbReference>
<comment type="caution">
    <text evidence="2">The sequence shown here is derived from an EMBL/GenBank/DDBJ whole genome shotgun (WGS) entry which is preliminary data.</text>
</comment>
<keyword evidence="3" id="KW-1185">Reference proteome</keyword>
<dbReference type="AlphaFoldDB" id="A0A016W7T0"/>
<organism evidence="2 3">
    <name type="scientific">Ancylostoma ceylanicum</name>
    <dbReference type="NCBI Taxonomy" id="53326"/>
    <lineage>
        <taxon>Eukaryota</taxon>
        <taxon>Metazoa</taxon>
        <taxon>Ecdysozoa</taxon>
        <taxon>Nematoda</taxon>
        <taxon>Chromadorea</taxon>
        <taxon>Rhabditida</taxon>
        <taxon>Rhabditina</taxon>
        <taxon>Rhabditomorpha</taxon>
        <taxon>Strongyloidea</taxon>
        <taxon>Ancylostomatidae</taxon>
        <taxon>Ancylostomatinae</taxon>
        <taxon>Ancylostoma</taxon>
    </lineage>
</organism>
<evidence type="ECO:0000256" key="1">
    <source>
        <dbReference type="SAM" id="MobiDB-lite"/>
    </source>
</evidence>
<sequence length="124" mass="13453">MVRFYIPAAPNRTYGERQSRLPLPRPQHSCGAGEPTPNIHSARPRRVDVAAAGVAVVIDGPCRLLSKLTASEYPYFVSEVESTKLPLTDSEPPFCFCNPLIKSIIADPVALLFCAPVSAFVSLL</sequence>
<dbReference type="Proteomes" id="UP000024635">
    <property type="component" value="Unassembled WGS sequence"/>
</dbReference>
<evidence type="ECO:0000313" key="2">
    <source>
        <dbReference type="EMBL" id="EYC35670.1"/>
    </source>
</evidence>
<gene>
    <name evidence="2" type="primary">Acey_s1004.g3364</name>
    <name evidence="2" type="ORF">Y032_1004g3364</name>
</gene>